<sequence>MALLRTLGWCFLLVMVPLGAVMAAWPDQLTGLLSQLSGLDITRGQLAIGFLLIAALCMRIDLQIRRRHAAG</sequence>
<keyword evidence="3" id="KW-1185">Reference proteome</keyword>
<keyword evidence="1" id="KW-0472">Membrane</keyword>
<gene>
    <name evidence="2" type="ORF">SAMN05216217_101409</name>
</gene>
<name>A0A1I4NMC3_9GAMM</name>
<dbReference type="OrthoDB" id="6906324at2"/>
<dbReference type="Proteomes" id="UP000243629">
    <property type="component" value="Unassembled WGS sequence"/>
</dbReference>
<keyword evidence="1" id="KW-1133">Transmembrane helix</keyword>
<evidence type="ECO:0000313" key="3">
    <source>
        <dbReference type="Proteomes" id="UP000243629"/>
    </source>
</evidence>
<feature type="transmembrane region" description="Helical" evidence="1">
    <location>
        <begin position="47"/>
        <end position="64"/>
    </location>
</feature>
<reference evidence="3" key="1">
    <citation type="submission" date="2016-10" db="EMBL/GenBank/DDBJ databases">
        <authorList>
            <person name="Varghese N."/>
            <person name="Submissions S."/>
        </authorList>
    </citation>
    <scope>NUCLEOTIDE SEQUENCE [LARGE SCALE GENOMIC DNA]</scope>
    <source>
        <strain evidence="3">DSM 24213</strain>
    </source>
</reference>
<dbReference type="RefSeq" id="WP_093471937.1">
    <property type="nucleotide sequence ID" value="NZ_FOUI01000001.1"/>
</dbReference>
<evidence type="ECO:0000256" key="1">
    <source>
        <dbReference type="SAM" id="Phobius"/>
    </source>
</evidence>
<keyword evidence="1" id="KW-0812">Transmembrane</keyword>
<proteinExistence type="predicted"/>
<dbReference type="AlphaFoldDB" id="A0A1I4NMC3"/>
<protein>
    <submittedName>
        <fullName evidence="2">Uncharacterized protein</fullName>
    </submittedName>
</protein>
<accession>A0A1I4NMC3</accession>
<dbReference type="EMBL" id="FOUI01000001">
    <property type="protein sequence ID" value="SFM16447.1"/>
    <property type="molecule type" value="Genomic_DNA"/>
</dbReference>
<organism evidence="2 3">
    <name type="scientific">Halopseudomonas yangmingensis</name>
    <dbReference type="NCBI Taxonomy" id="1720063"/>
    <lineage>
        <taxon>Bacteria</taxon>
        <taxon>Pseudomonadati</taxon>
        <taxon>Pseudomonadota</taxon>
        <taxon>Gammaproteobacteria</taxon>
        <taxon>Pseudomonadales</taxon>
        <taxon>Pseudomonadaceae</taxon>
        <taxon>Halopseudomonas</taxon>
    </lineage>
</organism>
<dbReference type="STRING" id="1720063.SAMN05216217_101409"/>
<evidence type="ECO:0000313" key="2">
    <source>
        <dbReference type="EMBL" id="SFM16447.1"/>
    </source>
</evidence>